<feature type="transmembrane region" description="Helical" evidence="1">
    <location>
        <begin position="97"/>
        <end position="117"/>
    </location>
</feature>
<evidence type="ECO:0000313" key="2">
    <source>
        <dbReference type="EMBL" id="OUE08850.1"/>
    </source>
</evidence>
<dbReference type="AlphaFoldDB" id="A0A251XTP8"/>
<reference evidence="2 3" key="1">
    <citation type="submission" date="2016-08" db="EMBL/GenBank/DDBJ databases">
        <title>Genome sequence of Clavibacter michiganensis spp. strain CASJ009.</title>
        <authorList>
            <person name="Thapa S.P."/>
            <person name="Coaker G."/>
        </authorList>
    </citation>
    <scope>NUCLEOTIDE SEQUENCE [LARGE SCALE GENOMIC DNA]</scope>
    <source>
        <strain evidence="2">CASJ009</strain>
    </source>
</reference>
<comment type="caution">
    <text evidence="2">The sequence shown here is derived from an EMBL/GenBank/DDBJ whole genome shotgun (WGS) entry which is preliminary data.</text>
</comment>
<keyword evidence="1" id="KW-0472">Membrane</keyword>
<gene>
    <name evidence="2" type="ORF">CMsap09_07895</name>
</gene>
<feature type="transmembrane region" description="Helical" evidence="1">
    <location>
        <begin position="41"/>
        <end position="64"/>
    </location>
</feature>
<organism evidence="2 3">
    <name type="scientific">Clavibacter michiganensis</name>
    <dbReference type="NCBI Taxonomy" id="28447"/>
    <lineage>
        <taxon>Bacteria</taxon>
        <taxon>Bacillati</taxon>
        <taxon>Actinomycetota</taxon>
        <taxon>Actinomycetes</taxon>
        <taxon>Micrococcales</taxon>
        <taxon>Microbacteriaceae</taxon>
        <taxon>Clavibacter</taxon>
    </lineage>
</organism>
<evidence type="ECO:0000313" key="3">
    <source>
        <dbReference type="Proteomes" id="UP000195106"/>
    </source>
</evidence>
<keyword evidence="1" id="KW-1133">Transmembrane helix</keyword>
<sequence>MEDAGTVTQVIDPWSSTMSHATLHRTHAADPHRTSVVGSAVLGFLAAFVVGAAVIVTLLITSFAQGTEGYPGLDVPGVVDTRIDHGSVVTQIGPGGFLFPLAAGLVVGLIVAVVVYARRRSAED</sequence>
<evidence type="ECO:0000256" key="1">
    <source>
        <dbReference type="SAM" id="Phobius"/>
    </source>
</evidence>
<accession>A0A251XTP8</accession>
<proteinExistence type="predicted"/>
<dbReference type="EMBL" id="MDHJ01000001">
    <property type="protein sequence ID" value="OUE08850.1"/>
    <property type="molecule type" value="Genomic_DNA"/>
</dbReference>
<name>A0A251XTP8_9MICO</name>
<dbReference type="Proteomes" id="UP000195106">
    <property type="component" value="Unassembled WGS sequence"/>
</dbReference>
<keyword evidence="1" id="KW-0812">Transmembrane</keyword>
<protein>
    <submittedName>
        <fullName evidence="2">Uncharacterized protein</fullName>
    </submittedName>
</protein>